<keyword evidence="2" id="KW-0269">Exonuclease</keyword>
<dbReference type="InterPro" id="IPR004843">
    <property type="entry name" value="Calcineurin-like_PHP"/>
</dbReference>
<evidence type="ECO:0000313" key="2">
    <source>
        <dbReference type="EMBL" id="KUK18449.1"/>
    </source>
</evidence>
<organism evidence="2 3">
    <name type="scientific">Thermococcus sibiricus</name>
    <dbReference type="NCBI Taxonomy" id="172049"/>
    <lineage>
        <taxon>Archaea</taxon>
        <taxon>Methanobacteriati</taxon>
        <taxon>Methanobacteriota</taxon>
        <taxon>Thermococci</taxon>
        <taxon>Thermococcales</taxon>
        <taxon>Thermococcaceae</taxon>
        <taxon>Thermococcus</taxon>
    </lineage>
</organism>
<sequence>MEVFPLYEKLSLDFETSLGKTLVLADPHIGFELSRGLRIRTRFEKFLADFIKSKNPDLLIILGDVKEPIGLGAFTKKLLIEFFSEISEFKTVITKGNHDGKIEEITEAFDNIKITDYFLLDGTLFLHGHQLLPGVKFEKAILGHIHPAISVRIGSAVKKTKCFFKINKFLILPTVNPYIEGFDVREGIKMVPFLKQSPMGEAYLPDGTYLGVIELNPKT</sequence>
<dbReference type="PANTHER" id="PTHR39323">
    <property type="entry name" value="BLR1149 PROTEIN"/>
    <property type="match status" value="1"/>
</dbReference>
<dbReference type="InterPro" id="IPR029052">
    <property type="entry name" value="Metallo-depent_PP-like"/>
</dbReference>
<protein>
    <submittedName>
        <fullName evidence="2">Exonuclease SbcD like protein</fullName>
    </submittedName>
</protein>
<dbReference type="OMA" id="IITKGNH"/>
<dbReference type="PANTHER" id="PTHR39323:SF1">
    <property type="entry name" value="BLR1149 PROTEIN"/>
    <property type="match status" value="1"/>
</dbReference>
<dbReference type="PATRIC" id="fig|172049.5.peg.640"/>
<feature type="domain" description="Calcineurin-like phosphoesterase" evidence="1">
    <location>
        <begin position="20"/>
        <end position="129"/>
    </location>
</feature>
<proteinExistence type="predicted"/>
<accession>A0A101EN50</accession>
<dbReference type="RefSeq" id="WP_015850085.1">
    <property type="nucleotide sequence ID" value="NZ_LGFD01000003.1"/>
</dbReference>
<evidence type="ECO:0000259" key="1">
    <source>
        <dbReference type="Pfam" id="PF00149"/>
    </source>
</evidence>
<dbReference type="InterPro" id="IPR024173">
    <property type="entry name" value="Pesterase_MJ0037-like"/>
</dbReference>
<gene>
    <name evidence="2" type="ORF">XD54_0179</name>
</gene>
<dbReference type="EMBL" id="LGFD01000003">
    <property type="protein sequence ID" value="KUK18449.1"/>
    <property type="molecule type" value="Genomic_DNA"/>
</dbReference>
<reference evidence="3" key="1">
    <citation type="journal article" date="2015" name="MBio">
        <title>Genome-Resolved Metagenomic Analysis Reveals Roles for Candidate Phyla and Other Microbial Community Members in Biogeochemical Transformations in Oil Reservoirs.</title>
        <authorList>
            <person name="Hu P."/>
            <person name="Tom L."/>
            <person name="Singh A."/>
            <person name="Thomas B.C."/>
            <person name="Baker B.J."/>
            <person name="Piceno Y.M."/>
            <person name="Andersen G.L."/>
            <person name="Banfield J.F."/>
        </authorList>
    </citation>
    <scope>NUCLEOTIDE SEQUENCE [LARGE SCALE GENOMIC DNA]</scope>
</reference>
<evidence type="ECO:0000313" key="3">
    <source>
        <dbReference type="Proteomes" id="UP000053911"/>
    </source>
</evidence>
<name>A0A101EN50_9EURY</name>
<comment type="caution">
    <text evidence="2">The sequence shown here is derived from an EMBL/GenBank/DDBJ whole genome shotgun (WGS) entry which is preliminary data.</text>
</comment>
<dbReference type="GO" id="GO:0004527">
    <property type="term" value="F:exonuclease activity"/>
    <property type="evidence" value="ECO:0007669"/>
    <property type="project" value="UniProtKB-KW"/>
</dbReference>
<dbReference type="Proteomes" id="UP000053911">
    <property type="component" value="Unassembled WGS sequence"/>
</dbReference>
<dbReference type="AlphaFoldDB" id="A0A101EN50"/>
<dbReference type="Gene3D" id="3.60.21.10">
    <property type="match status" value="1"/>
</dbReference>
<dbReference type="CDD" id="cd07391">
    <property type="entry name" value="MPP_PF1019"/>
    <property type="match status" value="1"/>
</dbReference>
<dbReference type="GeneID" id="8096828"/>
<keyword evidence="2" id="KW-0540">Nuclease</keyword>
<dbReference type="Pfam" id="PF00149">
    <property type="entry name" value="Metallophos"/>
    <property type="match status" value="1"/>
</dbReference>
<keyword evidence="2" id="KW-0378">Hydrolase</keyword>
<dbReference type="SUPFAM" id="SSF56300">
    <property type="entry name" value="Metallo-dependent phosphatases"/>
    <property type="match status" value="1"/>
</dbReference>
<dbReference type="PIRSF" id="PIRSF000887">
    <property type="entry name" value="Pesterase_MJ0037"/>
    <property type="match status" value="1"/>
</dbReference>